<dbReference type="SUPFAM" id="SSF48452">
    <property type="entry name" value="TPR-like"/>
    <property type="match status" value="1"/>
</dbReference>
<dbReference type="InterPro" id="IPR021183">
    <property type="entry name" value="NatA_aux_su"/>
</dbReference>
<dbReference type="EMBL" id="CAXAMM010024559">
    <property type="protein sequence ID" value="CAK9055607.1"/>
    <property type="molecule type" value="Genomic_DNA"/>
</dbReference>
<organism evidence="3 4">
    <name type="scientific">Durusdinium trenchii</name>
    <dbReference type="NCBI Taxonomy" id="1381693"/>
    <lineage>
        <taxon>Eukaryota</taxon>
        <taxon>Sar</taxon>
        <taxon>Alveolata</taxon>
        <taxon>Dinophyceae</taxon>
        <taxon>Suessiales</taxon>
        <taxon>Symbiodiniaceae</taxon>
        <taxon>Durusdinium</taxon>
    </lineage>
</organism>
<dbReference type="Proteomes" id="UP001642464">
    <property type="component" value="Unassembled WGS sequence"/>
</dbReference>
<reference evidence="3 4" key="1">
    <citation type="submission" date="2024-02" db="EMBL/GenBank/DDBJ databases">
        <authorList>
            <person name="Chen Y."/>
            <person name="Shah S."/>
            <person name="Dougan E. K."/>
            <person name="Thang M."/>
            <person name="Chan C."/>
        </authorList>
    </citation>
    <scope>NUCLEOTIDE SEQUENCE [LARGE SCALE GENOMIC DNA]</scope>
</reference>
<keyword evidence="2" id="KW-0802">TPR repeat</keyword>
<evidence type="ECO:0000313" key="3">
    <source>
        <dbReference type="EMBL" id="CAK9055607.1"/>
    </source>
</evidence>
<dbReference type="PANTHER" id="PTHR22767">
    <property type="entry name" value="N-TERMINAL ACETYLTRANSFERASE-RELATED"/>
    <property type="match status" value="1"/>
</dbReference>
<evidence type="ECO:0000256" key="2">
    <source>
        <dbReference type="ARBA" id="ARBA00022803"/>
    </source>
</evidence>
<dbReference type="Gene3D" id="1.25.40.1040">
    <property type="match status" value="1"/>
</dbReference>
<evidence type="ECO:0000256" key="1">
    <source>
        <dbReference type="ARBA" id="ARBA00022737"/>
    </source>
</evidence>
<dbReference type="InterPro" id="IPR019734">
    <property type="entry name" value="TPR_rpt"/>
</dbReference>
<evidence type="ECO:0000313" key="4">
    <source>
        <dbReference type="Proteomes" id="UP001642464"/>
    </source>
</evidence>
<keyword evidence="4" id="KW-1185">Reference proteome</keyword>
<sequence length="228" mass="27062">MSDEEPPTALLFTLMTLAEHFDFMGETHKALEYVNEAIEHTPTLVELYACKARIYKHAGDLETSAKCYEEVREMDLADRYLNTQCVRALLRIDETQQGMEKALLFSKEPDSQEAANLHEMQCMWYESAVGRSYYRQKKYGKALKQFHETFKHFSDIAEDQFDFHNYCLRKTTLKAYVSMLRMQERLYSHKFYRRAAKDAVKIYLELYDAKVSGCDWFSRWGFQGRRRK</sequence>
<dbReference type="Pfam" id="PF12569">
    <property type="entry name" value="NatA_aux_su"/>
    <property type="match status" value="1"/>
</dbReference>
<accession>A0ABP0MY76</accession>
<protein>
    <submittedName>
        <fullName evidence="3">N-terminal acetyltransferase A complex auxiliary subunit NAA15 (AtNAA15) (Protein OMISHA)</fullName>
    </submittedName>
</protein>
<name>A0ABP0MY76_9DINO</name>
<dbReference type="InterPro" id="IPR011990">
    <property type="entry name" value="TPR-like_helical_dom_sf"/>
</dbReference>
<keyword evidence="1" id="KW-0677">Repeat</keyword>
<comment type="caution">
    <text evidence="3">The sequence shown here is derived from an EMBL/GenBank/DDBJ whole genome shotgun (WGS) entry which is preliminary data.</text>
</comment>
<proteinExistence type="predicted"/>
<dbReference type="SMART" id="SM00028">
    <property type="entry name" value="TPR"/>
    <property type="match status" value="3"/>
</dbReference>
<dbReference type="PANTHER" id="PTHR22767:SF2">
    <property type="entry name" value="N(ALPHA)-ACETYLTRANSFERASE 15_16, ISOFORM A"/>
    <property type="match status" value="1"/>
</dbReference>
<gene>
    <name evidence="3" type="ORF">SCF082_LOCUS30042</name>
</gene>
<dbReference type="Gene3D" id="1.25.40.1010">
    <property type="match status" value="1"/>
</dbReference>